<keyword evidence="5" id="KW-0862">Zinc</keyword>
<dbReference type="PROSITE" id="PS00344">
    <property type="entry name" value="GATA_ZN_FINGER_1"/>
    <property type="match status" value="1"/>
</dbReference>
<comment type="similarity">
    <text evidence="2 11">Belongs to the type IV zinc-finger family. Class A subfamily.</text>
</comment>
<dbReference type="GO" id="GO:0005634">
    <property type="term" value="C:nucleus"/>
    <property type="evidence" value="ECO:0007669"/>
    <property type="project" value="UniProtKB-SubCell"/>
</dbReference>
<keyword evidence="10 11" id="KW-0539">Nucleus</keyword>
<evidence type="ECO:0000256" key="8">
    <source>
        <dbReference type="ARBA" id="ARBA00023159"/>
    </source>
</evidence>
<evidence type="ECO:0000256" key="9">
    <source>
        <dbReference type="ARBA" id="ARBA00023163"/>
    </source>
</evidence>
<feature type="compositionally biased region" description="Polar residues" evidence="13">
    <location>
        <begin position="73"/>
        <end position="87"/>
    </location>
</feature>
<evidence type="ECO:0000256" key="6">
    <source>
        <dbReference type="ARBA" id="ARBA00023015"/>
    </source>
</evidence>
<feature type="region of interest" description="Disordered" evidence="13">
    <location>
        <begin position="226"/>
        <end position="246"/>
    </location>
</feature>
<dbReference type="Proteomes" id="UP001604277">
    <property type="component" value="Unassembled WGS sequence"/>
</dbReference>
<keyword evidence="6 11" id="KW-0805">Transcription regulation</keyword>
<proteinExistence type="inferred from homology"/>
<feature type="compositionally biased region" description="Low complexity" evidence="13">
    <location>
        <begin position="180"/>
        <end position="209"/>
    </location>
</feature>
<dbReference type="InterPro" id="IPR016679">
    <property type="entry name" value="TF_GATA_pln"/>
</dbReference>
<evidence type="ECO:0000256" key="11">
    <source>
        <dbReference type="PIRNR" id="PIRNR016992"/>
    </source>
</evidence>
<name>A0ABD1QLK4_9LAMI</name>
<reference evidence="16" key="1">
    <citation type="submission" date="2024-07" db="EMBL/GenBank/DDBJ databases">
        <title>Two chromosome-level genome assemblies of Korean endemic species Abeliophyllum distichum and Forsythia ovata (Oleaceae).</title>
        <authorList>
            <person name="Jang H."/>
        </authorList>
    </citation>
    <scope>NUCLEOTIDE SEQUENCE [LARGE SCALE GENOMIC DNA]</scope>
</reference>
<dbReference type="SUPFAM" id="SSF57716">
    <property type="entry name" value="Glucocorticoid receptor-like (DNA-binding domain)"/>
    <property type="match status" value="1"/>
</dbReference>
<dbReference type="GO" id="GO:0008270">
    <property type="term" value="F:zinc ion binding"/>
    <property type="evidence" value="ECO:0007669"/>
    <property type="project" value="UniProtKB-KW"/>
</dbReference>
<evidence type="ECO:0000256" key="3">
    <source>
        <dbReference type="ARBA" id="ARBA00022723"/>
    </source>
</evidence>
<protein>
    <recommendedName>
        <fullName evidence="11">GATA transcription factor</fullName>
    </recommendedName>
</protein>
<evidence type="ECO:0000259" key="14">
    <source>
        <dbReference type="PROSITE" id="PS50114"/>
    </source>
</evidence>
<dbReference type="PROSITE" id="PS50114">
    <property type="entry name" value="GATA_ZN_FINGER_2"/>
    <property type="match status" value="1"/>
</dbReference>
<keyword evidence="3" id="KW-0479">Metal-binding</keyword>
<comment type="caution">
    <text evidence="15">The sequence shown here is derived from an EMBL/GenBank/DDBJ whole genome shotgun (WGS) entry which is preliminary data.</text>
</comment>
<dbReference type="InterPro" id="IPR000679">
    <property type="entry name" value="Znf_GATA"/>
</dbReference>
<dbReference type="PIRSF" id="PIRSF016992">
    <property type="entry name" value="TF_GATA_plant"/>
    <property type="match status" value="1"/>
</dbReference>
<keyword evidence="7 11" id="KW-0238">DNA-binding</keyword>
<dbReference type="FunFam" id="3.30.50.10:FF:000018">
    <property type="entry name" value="GATA transcription factor"/>
    <property type="match status" value="1"/>
</dbReference>
<evidence type="ECO:0000313" key="16">
    <source>
        <dbReference type="Proteomes" id="UP001604277"/>
    </source>
</evidence>
<keyword evidence="8 11" id="KW-0010">Activator</keyword>
<keyword evidence="9 11" id="KW-0804">Transcription</keyword>
<evidence type="ECO:0000256" key="10">
    <source>
        <dbReference type="ARBA" id="ARBA00023242"/>
    </source>
</evidence>
<comment type="function">
    <text evidence="11">Transcriptional activator that specifically binds 5'-GATA-3' or 5'-GAT-3' motifs within gene promoters.</text>
</comment>
<feature type="domain" description="GATA-type" evidence="14">
    <location>
        <begin position="247"/>
        <end position="283"/>
    </location>
</feature>
<evidence type="ECO:0000256" key="1">
    <source>
        <dbReference type="ARBA" id="ARBA00004123"/>
    </source>
</evidence>
<evidence type="ECO:0000256" key="5">
    <source>
        <dbReference type="ARBA" id="ARBA00022833"/>
    </source>
</evidence>
<organism evidence="15 16">
    <name type="scientific">Forsythia ovata</name>
    <dbReference type="NCBI Taxonomy" id="205694"/>
    <lineage>
        <taxon>Eukaryota</taxon>
        <taxon>Viridiplantae</taxon>
        <taxon>Streptophyta</taxon>
        <taxon>Embryophyta</taxon>
        <taxon>Tracheophyta</taxon>
        <taxon>Spermatophyta</taxon>
        <taxon>Magnoliopsida</taxon>
        <taxon>eudicotyledons</taxon>
        <taxon>Gunneridae</taxon>
        <taxon>Pentapetalae</taxon>
        <taxon>asterids</taxon>
        <taxon>lamiids</taxon>
        <taxon>Lamiales</taxon>
        <taxon>Oleaceae</taxon>
        <taxon>Forsythieae</taxon>
        <taxon>Forsythia</taxon>
    </lineage>
</organism>
<dbReference type="Pfam" id="PF00320">
    <property type="entry name" value="GATA"/>
    <property type="match status" value="1"/>
</dbReference>
<dbReference type="SMART" id="SM00401">
    <property type="entry name" value="ZnF_GATA"/>
    <property type="match status" value="1"/>
</dbReference>
<dbReference type="InterPro" id="IPR013088">
    <property type="entry name" value="Znf_NHR/GATA"/>
</dbReference>
<evidence type="ECO:0000256" key="12">
    <source>
        <dbReference type="PROSITE-ProRule" id="PRU00094"/>
    </source>
</evidence>
<sequence length="337" mass="36828">MECIEARALKSSFLSQTSMKTNSQVLLNDDGWCLTGINSVACDDFPVEDLLNLDFPDKDFQDGLFFHEDGQEKGSQNRNSNSSSTLSGADEFDNVPSGELSVPVDDLENLEWLSQFVDDSTSGLSLSYAAGSFMEKAEEFSENQIVPVSKPAVQKIRVPCFPLPVPGKARSKRPRPNGKAWSLSSQSLSAAESSSTTSSSNGSSTLSPSVLKNPVHDVDWFSYVEKPPAKKQTRKPKAENGSVSGSSQALRRCTHCHVQKTPQWRTGPLGPKTLCNACGVRYKSGRLFPEYRPACSPTFSQDVHSNSHRKVLEMRRKKEIVGVADTCLIPINPCFGG</sequence>
<evidence type="ECO:0000256" key="4">
    <source>
        <dbReference type="ARBA" id="ARBA00022771"/>
    </source>
</evidence>
<dbReference type="GO" id="GO:0003677">
    <property type="term" value="F:DNA binding"/>
    <property type="evidence" value="ECO:0007669"/>
    <property type="project" value="UniProtKB-KW"/>
</dbReference>
<dbReference type="AlphaFoldDB" id="A0ABD1QLK4"/>
<accession>A0ABD1QLK4</accession>
<dbReference type="EMBL" id="JBFOLJ010000014">
    <property type="protein sequence ID" value="KAL2477107.1"/>
    <property type="molecule type" value="Genomic_DNA"/>
</dbReference>
<dbReference type="Gene3D" id="3.30.50.10">
    <property type="entry name" value="Erythroid Transcription Factor GATA-1, subunit A"/>
    <property type="match status" value="1"/>
</dbReference>
<keyword evidence="4 12" id="KW-0863">Zinc-finger</keyword>
<feature type="region of interest" description="Disordered" evidence="13">
    <location>
        <begin position="163"/>
        <end position="210"/>
    </location>
</feature>
<evidence type="ECO:0000313" key="15">
    <source>
        <dbReference type="EMBL" id="KAL2477107.1"/>
    </source>
</evidence>
<comment type="subcellular location">
    <subcellularLocation>
        <location evidence="1 11">Nucleus</location>
    </subcellularLocation>
</comment>
<feature type="region of interest" description="Disordered" evidence="13">
    <location>
        <begin position="68"/>
        <end position="100"/>
    </location>
</feature>
<evidence type="ECO:0000256" key="13">
    <source>
        <dbReference type="SAM" id="MobiDB-lite"/>
    </source>
</evidence>
<dbReference type="PANTHER" id="PTHR45658">
    <property type="entry name" value="GATA TRANSCRIPTION FACTOR"/>
    <property type="match status" value="1"/>
</dbReference>
<evidence type="ECO:0000256" key="2">
    <source>
        <dbReference type="ARBA" id="ARBA00005694"/>
    </source>
</evidence>
<dbReference type="CDD" id="cd00202">
    <property type="entry name" value="ZnF_GATA"/>
    <property type="match status" value="1"/>
</dbReference>
<evidence type="ECO:0000256" key="7">
    <source>
        <dbReference type="ARBA" id="ARBA00023125"/>
    </source>
</evidence>
<dbReference type="PANTHER" id="PTHR45658:SF41">
    <property type="entry name" value="GATA TRANSCRIPTION FACTOR 3"/>
    <property type="match status" value="1"/>
</dbReference>
<keyword evidence="16" id="KW-1185">Reference proteome</keyword>
<dbReference type="InterPro" id="IPR051140">
    <property type="entry name" value="GATA_TF"/>
</dbReference>
<gene>
    <name evidence="15" type="ORF">Fot_46121</name>
</gene>